<evidence type="ECO:0000313" key="2">
    <source>
        <dbReference type="Proteomes" id="UP000001075"/>
    </source>
</evidence>
<name>G3GUM1_CRIGR</name>
<dbReference type="GlyGen" id="G3GUM1">
    <property type="glycosylation" value="1 site"/>
</dbReference>
<evidence type="ECO:0000313" key="1">
    <source>
        <dbReference type="EMBL" id="EGV98519.1"/>
    </source>
</evidence>
<dbReference type="AlphaFoldDB" id="G3GUM1"/>
<protein>
    <submittedName>
        <fullName evidence="1">Uncharacterized protein</fullName>
    </submittedName>
</protein>
<dbReference type="Proteomes" id="UP000001075">
    <property type="component" value="Unassembled WGS sequence"/>
</dbReference>
<accession>G3GUM1</accession>
<dbReference type="EMBL" id="JH000031">
    <property type="protein sequence ID" value="EGV98519.1"/>
    <property type="molecule type" value="Genomic_DNA"/>
</dbReference>
<proteinExistence type="predicted"/>
<organism evidence="1 2">
    <name type="scientific">Cricetulus griseus</name>
    <name type="common">Chinese hamster</name>
    <name type="synonym">Cricetulus barabensis griseus</name>
    <dbReference type="NCBI Taxonomy" id="10029"/>
    <lineage>
        <taxon>Eukaryota</taxon>
        <taxon>Metazoa</taxon>
        <taxon>Chordata</taxon>
        <taxon>Craniata</taxon>
        <taxon>Vertebrata</taxon>
        <taxon>Euteleostomi</taxon>
        <taxon>Mammalia</taxon>
        <taxon>Eutheria</taxon>
        <taxon>Euarchontoglires</taxon>
        <taxon>Glires</taxon>
        <taxon>Rodentia</taxon>
        <taxon>Myomorpha</taxon>
        <taxon>Muroidea</taxon>
        <taxon>Cricetidae</taxon>
        <taxon>Cricetinae</taxon>
        <taxon>Cricetulus</taxon>
    </lineage>
</organism>
<gene>
    <name evidence="1" type="ORF">I79_001385</name>
</gene>
<dbReference type="InParanoid" id="G3GUM1"/>
<sequence>MQRENKKGGNAEFRWVTTVPEKVVKGGSRQLQMPGPTLAQQCTARLSQAGTPPTRD</sequence>
<reference evidence="2" key="1">
    <citation type="journal article" date="2011" name="Nat. Biotechnol.">
        <title>The genomic sequence of the Chinese hamster ovary (CHO)-K1 cell line.</title>
        <authorList>
            <person name="Xu X."/>
            <person name="Nagarajan H."/>
            <person name="Lewis N.E."/>
            <person name="Pan S."/>
            <person name="Cai Z."/>
            <person name="Liu X."/>
            <person name="Chen W."/>
            <person name="Xie M."/>
            <person name="Wang W."/>
            <person name="Hammond S."/>
            <person name="Andersen M.R."/>
            <person name="Neff N."/>
            <person name="Passarelli B."/>
            <person name="Koh W."/>
            <person name="Fan H.C."/>
            <person name="Wang J."/>
            <person name="Gui Y."/>
            <person name="Lee K.H."/>
            <person name="Betenbaugh M.J."/>
            <person name="Quake S.R."/>
            <person name="Famili I."/>
            <person name="Palsson B.O."/>
            <person name="Wang J."/>
        </authorList>
    </citation>
    <scope>NUCLEOTIDE SEQUENCE [LARGE SCALE GENOMIC DNA]</scope>
    <source>
        <strain evidence="2">CHO K1 cell line</strain>
    </source>
</reference>